<dbReference type="Pfam" id="PF08508">
    <property type="entry name" value="DUF1746"/>
    <property type="match status" value="1"/>
</dbReference>
<dbReference type="Proteomes" id="UP000245699">
    <property type="component" value="Unassembled WGS sequence"/>
</dbReference>
<feature type="transmembrane region" description="Helical" evidence="2">
    <location>
        <begin position="33"/>
        <end position="57"/>
    </location>
</feature>
<evidence type="ECO:0000259" key="3">
    <source>
        <dbReference type="Pfam" id="PF08508"/>
    </source>
</evidence>
<keyword evidence="5" id="KW-1185">Reference proteome</keyword>
<feature type="region of interest" description="Disordered" evidence="1">
    <location>
        <begin position="148"/>
        <end position="204"/>
    </location>
</feature>
<proteinExistence type="predicted"/>
<organism evidence="4 5">
    <name type="scientific">Furculomyces boomerangus</name>
    <dbReference type="NCBI Taxonomy" id="61424"/>
    <lineage>
        <taxon>Eukaryota</taxon>
        <taxon>Fungi</taxon>
        <taxon>Fungi incertae sedis</taxon>
        <taxon>Zoopagomycota</taxon>
        <taxon>Kickxellomycotina</taxon>
        <taxon>Harpellomycetes</taxon>
        <taxon>Harpellales</taxon>
        <taxon>Harpellaceae</taxon>
        <taxon>Furculomyces</taxon>
    </lineage>
</organism>
<feature type="region of interest" description="Disordered" evidence="1">
    <location>
        <begin position="263"/>
        <end position="286"/>
    </location>
</feature>
<keyword evidence="2" id="KW-0472">Membrane</keyword>
<sequence length="315" mass="36103">MFQEALASFEAGEFDHRIPKILLKSFYNSIDSWIRITFVCIFFLDKNLLSLLTKLLFQESLKRYAQKVSGTIIFSIISVLFATVLLVHVLESPSNGIYLDFIGSDPIETWKILVLDFLTTLVQLIFALTMPSNLYPFLINPSNPFDRFYSSTPNPQQQEETQNDNTPTINTSNIQETRNIHSTDTNINQPTTFTNQNLNTQLNPNPNVFSETRIDSTETTSIANNTHFTTTNSNQNNIFDNEPSVSNNTNTLRTNRLFNNIIPNNTQNQPRSMFEYDRNSSSPNPQVHEINWSQILRRIKNKSTSQPPPTQNVQQ</sequence>
<dbReference type="InterPro" id="IPR013715">
    <property type="entry name" value="DUF1746"/>
</dbReference>
<comment type="caution">
    <text evidence="4">The sequence shown here is derived from an EMBL/GenBank/DDBJ whole genome shotgun (WGS) entry which is preliminary data.</text>
</comment>
<evidence type="ECO:0000313" key="4">
    <source>
        <dbReference type="EMBL" id="PVU90831.1"/>
    </source>
</evidence>
<feature type="transmembrane region" description="Helical" evidence="2">
    <location>
        <begin position="69"/>
        <end position="90"/>
    </location>
</feature>
<evidence type="ECO:0000256" key="2">
    <source>
        <dbReference type="SAM" id="Phobius"/>
    </source>
</evidence>
<name>A0A2T9YER3_9FUNG</name>
<keyword evidence="2" id="KW-0812">Transmembrane</keyword>
<evidence type="ECO:0000313" key="5">
    <source>
        <dbReference type="Proteomes" id="UP000245699"/>
    </source>
</evidence>
<feature type="compositionally biased region" description="Low complexity" evidence="1">
    <location>
        <begin position="188"/>
        <end position="204"/>
    </location>
</feature>
<evidence type="ECO:0000256" key="1">
    <source>
        <dbReference type="SAM" id="MobiDB-lite"/>
    </source>
</evidence>
<feature type="domain" description="DUF1746" evidence="3">
    <location>
        <begin position="29"/>
        <end position="126"/>
    </location>
</feature>
<keyword evidence="2" id="KW-1133">Transmembrane helix</keyword>
<dbReference type="AlphaFoldDB" id="A0A2T9YER3"/>
<protein>
    <recommendedName>
        <fullName evidence="3">DUF1746 domain-containing protein</fullName>
    </recommendedName>
</protein>
<reference evidence="4 5" key="1">
    <citation type="journal article" date="2018" name="MBio">
        <title>Comparative Genomics Reveals the Core Gene Toolbox for the Fungus-Insect Symbiosis.</title>
        <authorList>
            <person name="Wang Y."/>
            <person name="Stata M."/>
            <person name="Wang W."/>
            <person name="Stajich J.E."/>
            <person name="White M.M."/>
            <person name="Moncalvo J.M."/>
        </authorList>
    </citation>
    <scope>NUCLEOTIDE SEQUENCE [LARGE SCALE GENOMIC DNA]</scope>
    <source>
        <strain evidence="4 5">AUS-77-4</strain>
    </source>
</reference>
<feature type="transmembrane region" description="Helical" evidence="2">
    <location>
        <begin position="110"/>
        <end position="130"/>
    </location>
</feature>
<dbReference type="EMBL" id="MBFT01000461">
    <property type="protein sequence ID" value="PVU90831.1"/>
    <property type="molecule type" value="Genomic_DNA"/>
</dbReference>
<feature type="compositionally biased region" description="Polar residues" evidence="1">
    <location>
        <begin position="149"/>
        <end position="187"/>
    </location>
</feature>
<gene>
    <name evidence="4" type="ORF">BB559_004431</name>
</gene>
<accession>A0A2T9YER3</accession>